<keyword evidence="3" id="KW-1185">Reference proteome</keyword>
<evidence type="ECO:0000256" key="1">
    <source>
        <dbReference type="SAM" id="MobiDB-lite"/>
    </source>
</evidence>
<reference evidence="2" key="1">
    <citation type="submission" date="2020-03" db="EMBL/GenBank/DDBJ databases">
        <authorList>
            <person name="Weist P."/>
        </authorList>
    </citation>
    <scope>NUCLEOTIDE SEQUENCE</scope>
</reference>
<accession>A0A9N7USX0</accession>
<dbReference type="AlphaFoldDB" id="A0A9N7USX0"/>
<dbReference type="Proteomes" id="UP001153269">
    <property type="component" value="Unassembled WGS sequence"/>
</dbReference>
<feature type="region of interest" description="Disordered" evidence="1">
    <location>
        <begin position="54"/>
        <end position="91"/>
    </location>
</feature>
<protein>
    <submittedName>
        <fullName evidence="2">Uncharacterized protein</fullName>
    </submittedName>
</protein>
<organism evidence="2 3">
    <name type="scientific">Pleuronectes platessa</name>
    <name type="common">European plaice</name>
    <dbReference type="NCBI Taxonomy" id="8262"/>
    <lineage>
        <taxon>Eukaryota</taxon>
        <taxon>Metazoa</taxon>
        <taxon>Chordata</taxon>
        <taxon>Craniata</taxon>
        <taxon>Vertebrata</taxon>
        <taxon>Euteleostomi</taxon>
        <taxon>Actinopterygii</taxon>
        <taxon>Neopterygii</taxon>
        <taxon>Teleostei</taxon>
        <taxon>Neoteleostei</taxon>
        <taxon>Acanthomorphata</taxon>
        <taxon>Carangaria</taxon>
        <taxon>Pleuronectiformes</taxon>
        <taxon>Pleuronectoidei</taxon>
        <taxon>Pleuronectidae</taxon>
        <taxon>Pleuronectes</taxon>
    </lineage>
</organism>
<sequence length="182" mass="19584">MQEVMRLYDQLGIQLSQDDTNRNNLQKQLGSFASGLIPEAVSPFKAFTVSRCKVGSYSRPNPPKSPCLSPGWARGEAGQSPQVQQREDDSLSSAGLSSSCVALRLSASGFPGAVVAVTPSTTQRGIIRCQRPSPVARLLTPRRRALAHRRGANAELTQAKQALVTNGILTSLGMNEPKRERA</sequence>
<dbReference type="EMBL" id="CADEAL010001891">
    <property type="protein sequence ID" value="CAB1436480.1"/>
    <property type="molecule type" value="Genomic_DNA"/>
</dbReference>
<proteinExistence type="predicted"/>
<evidence type="ECO:0000313" key="3">
    <source>
        <dbReference type="Proteomes" id="UP001153269"/>
    </source>
</evidence>
<evidence type="ECO:0000313" key="2">
    <source>
        <dbReference type="EMBL" id="CAB1436480.1"/>
    </source>
</evidence>
<comment type="caution">
    <text evidence="2">The sequence shown here is derived from an EMBL/GenBank/DDBJ whole genome shotgun (WGS) entry which is preliminary data.</text>
</comment>
<gene>
    <name evidence="2" type="ORF">PLEPLA_LOCUS24513</name>
</gene>
<name>A0A9N7USX0_PLEPL</name>